<reference evidence="9 10" key="1">
    <citation type="submission" date="2022-05" db="EMBL/GenBank/DDBJ databases">
        <authorList>
            <consortium name="Genoscope - CEA"/>
            <person name="William W."/>
        </authorList>
    </citation>
    <scope>NUCLEOTIDE SEQUENCE [LARGE SCALE GENOMIC DNA]</scope>
</reference>
<evidence type="ECO:0000256" key="5">
    <source>
        <dbReference type="ARBA" id="ARBA00023304"/>
    </source>
</evidence>
<keyword evidence="8" id="KW-0808">Transferase</keyword>
<sequence length="129" mass="14835">WLFGEERQITEVGTMNIFMFWINENGEKELITPPLNGLILPGVTRKSLLELAKSWGEFKVTEREFTMDDLIRASNENRVKEIFGAGTACVVCPVNRILYEGQNIMIPTMENLEVTKRFYYELTAIQVGK</sequence>
<dbReference type="InterPro" id="IPR018300">
    <property type="entry name" value="Aminotrans_IV_CS"/>
</dbReference>
<keyword evidence="5 8" id="KW-0100">Branched-chain amino acid biosynthesis</keyword>
<keyword evidence="4 7" id="KW-0663">Pyridoxal phosphate</keyword>
<dbReference type="PANTHER" id="PTHR11825:SF44">
    <property type="entry name" value="BRANCHED-CHAIN-AMINO-ACID AMINOTRANSFERASE"/>
    <property type="match status" value="1"/>
</dbReference>
<comment type="caution">
    <text evidence="9">The sequence shown here is derived from an EMBL/GenBank/DDBJ whole genome shotgun (WGS) entry which is preliminary data.</text>
</comment>
<feature type="non-terminal residue" evidence="9">
    <location>
        <position position="129"/>
    </location>
</feature>
<dbReference type="InterPro" id="IPR043132">
    <property type="entry name" value="BCAT-like_C"/>
</dbReference>
<keyword evidence="10" id="KW-1185">Reference proteome</keyword>
<organism evidence="9 10">
    <name type="scientific">Porites evermanni</name>
    <dbReference type="NCBI Taxonomy" id="104178"/>
    <lineage>
        <taxon>Eukaryota</taxon>
        <taxon>Metazoa</taxon>
        <taxon>Cnidaria</taxon>
        <taxon>Anthozoa</taxon>
        <taxon>Hexacorallia</taxon>
        <taxon>Scleractinia</taxon>
        <taxon>Fungiina</taxon>
        <taxon>Poritidae</taxon>
        <taxon>Porites</taxon>
    </lineage>
</organism>
<comment type="cofactor">
    <cofactor evidence="1 7">
        <name>pyridoxal 5'-phosphate</name>
        <dbReference type="ChEBI" id="CHEBI:597326"/>
    </cofactor>
</comment>
<feature type="non-terminal residue" evidence="9">
    <location>
        <position position="1"/>
    </location>
</feature>
<evidence type="ECO:0000256" key="7">
    <source>
        <dbReference type="RuleBase" id="RU004516"/>
    </source>
</evidence>
<keyword evidence="3 8" id="KW-0028">Amino-acid biosynthesis</keyword>
<dbReference type="InterPro" id="IPR036038">
    <property type="entry name" value="Aminotransferase-like"/>
</dbReference>
<comment type="catalytic activity">
    <reaction evidence="8">
        <text>L-valine + 2-oxoglutarate = 3-methyl-2-oxobutanoate + L-glutamate</text>
        <dbReference type="Rhea" id="RHEA:24813"/>
        <dbReference type="ChEBI" id="CHEBI:11851"/>
        <dbReference type="ChEBI" id="CHEBI:16810"/>
        <dbReference type="ChEBI" id="CHEBI:29985"/>
        <dbReference type="ChEBI" id="CHEBI:57762"/>
        <dbReference type="EC" id="2.6.1.42"/>
    </reaction>
</comment>
<evidence type="ECO:0000256" key="3">
    <source>
        <dbReference type="ARBA" id="ARBA00022605"/>
    </source>
</evidence>
<dbReference type="Gene3D" id="3.20.10.10">
    <property type="entry name" value="D-amino Acid Aminotransferase, subunit A, domain 2"/>
    <property type="match status" value="1"/>
</dbReference>
<comment type="catalytic activity">
    <reaction evidence="8">
        <text>L-isoleucine + 2-oxoglutarate = (S)-3-methyl-2-oxopentanoate + L-glutamate</text>
        <dbReference type="Rhea" id="RHEA:24801"/>
        <dbReference type="ChEBI" id="CHEBI:16810"/>
        <dbReference type="ChEBI" id="CHEBI:29985"/>
        <dbReference type="ChEBI" id="CHEBI:35146"/>
        <dbReference type="ChEBI" id="CHEBI:58045"/>
        <dbReference type="EC" id="2.6.1.42"/>
    </reaction>
</comment>
<comment type="catalytic activity">
    <reaction evidence="8">
        <text>L-leucine + 2-oxoglutarate = 4-methyl-2-oxopentanoate + L-glutamate</text>
        <dbReference type="Rhea" id="RHEA:18321"/>
        <dbReference type="ChEBI" id="CHEBI:16810"/>
        <dbReference type="ChEBI" id="CHEBI:17865"/>
        <dbReference type="ChEBI" id="CHEBI:29985"/>
        <dbReference type="ChEBI" id="CHEBI:57427"/>
        <dbReference type="EC" id="2.6.1.42"/>
    </reaction>
</comment>
<dbReference type="Proteomes" id="UP001159427">
    <property type="component" value="Unassembled WGS sequence"/>
</dbReference>
<dbReference type="Pfam" id="PF01063">
    <property type="entry name" value="Aminotran_4"/>
    <property type="match status" value="1"/>
</dbReference>
<proteinExistence type="inferred from homology"/>
<gene>
    <name evidence="9" type="ORF">PEVE_00027984</name>
</gene>
<evidence type="ECO:0000256" key="2">
    <source>
        <dbReference type="ARBA" id="ARBA00009320"/>
    </source>
</evidence>
<dbReference type="PROSITE" id="PS00770">
    <property type="entry name" value="AA_TRANSFER_CLASS_4"/>
    <property type="match status" value="1"/>
</dbReference>
<dbReference type="EC" id="2.6.1.42" evidence="8"/>
<accession>A0ABN8SSH3</accession>
<evidence type="ECO:0000313" key="10">
    <source>
        <dbReference type="Proteomes" id="UP001159427"/>
    </source>
</evidence>
<comment type="similarity">
    <text evidence="2 6">Belongs to the class-IV pyridoxal-phosphate-dependent aminotransferase family.</text>
</comment>
<dbReference type="InterPro" id="IPR005786">
    <property type="entry name" value="B_amino_transII"/>
</dbReference>
<protein>
    <recommendedName>
        <fullName evidence="8">Branched-chain-amino-acid aminotransferase</fullName>
        <ecNumber evidence="8">2.6.1.42</ecNumber>
    </recommendedName>
</protein>
<evidence type="ECO:0000256" key="1">
    <source>
        <dbReference type="ARBA" id="ARBA00001933"/>
    </source>
</evidence>
<evidence type="ECO:0000256" key="4">
    <source>
        <dbReference type="ARBA" id="ARBA00022898"/>
    </source>
</evidence>
<dbReference type="SUPFAM" id="SSF56752">
    <property type="entry name" value="D-aminoacid aminotransferase-like PLP-dependent enzymes"/>
    <property type="match status" value="1"/>
</dbReference>
<evidence type="ECO:0000313" key="9">
    <source>
        <dbReference type="EMBL" id="CAH3194523.1"/>
    </source>
</evidence>
<name>A0ABN8SSH3_9CNID</name>
<dbReference type="InterPro" id="IPR001544">
    <property type="entry name" value="Aminotrans_IV"/>
</dbReference>
<dbReference type="EMBL" id="CALNXI010003870">
    <property type="protein sequence ID" value="CAH3194523.1"/>
    <property type="molecule type" value="Genomic_DNA"/>
</dbReference>
<dbReference type="PANTHER" id="PTHR11825">
    <property type="entry name" value="SUBGROUP IIII AMINOTRANSFERASE"/>
    <property type="match status" value="1"/>
</dbReference>
<evidence type="ECO:0000256" key="6">
    <source>
        <dbReference type="RuleBase" id="RU004106"/>
    </source>
</evidence>
<evidence type="ECO:0000256" key="8">
    <source>
        <dbReference type="RuleBase" id="RU004517"/>
    </source>
</evidence>
<keyword evidence="8" id="KW-0032">Aminotransferase</keyword>